<feature type="non-terminal residue" evidence="2">
    <location>
        <position position="616"/>
    </location>
</feature>
<feature type="region of interest" description="Disordered" evidence="1">
    <location>
        <begin position="596"/>
        <end position="616"/>
    </location>
</feature>
<organism evidence="2 3">
    <name type="scientific">Prorocentrum cordatum</name>
    <dbReference type="NCBI Taxonomy" id="2364126"/>
    <lineage>
        <taxon>Eukaryota</taxon>
        <taxon>Sar</taxon>
        <taxon>Alveolata</taxon>
        <taxon>Dinophyceae</taxon>
        <taxon>Prorocentrales</taxon>
        <taxon>Prorocentraceae</taxon>
        <taxon>Prorocentrum</taxon>
    </lineage>
</organism>
<feature type="compositionally biased region" description="Basic residues" evidence="1">
    <location>
        <begin position="264"/>
        <end position="283"/>
    </location>
</feature>
<feature type="compositionally biased region" description="Basic and acidic residues" evidence="1">
    <location>
        <begin position="172"/>
        <end position="196"/>
    </location>
</feature>
<dbReference type="EMBL" id="CAUYUJ010015495">
    <property type="protein sequence ID" value="CAK0854728.1"/>
    <property type="molecule type" value="Genomic_DNA"/>
</dbReference>
<reference evidence="2" key="1">
    <citation type="submission" date="2023-10" db="EMBL/GenBank/DDBJ databases">
        <authorList>
            <person name="Chen Y."/>
            <person name="Shah S."/>
            <person name="Dougan E. K."/>
            <person name="Thang M."/>
            <person name="Chan C."/>
        </authorList>
    </citation>
    <scope>NUCLEOTIDE SEQUENCE [LARGE SCALE GENOMIC DNA]</scope>
</reference>
<feature type="non-terminal residue" evidence="2">
    <location>
        <position position="1"/>
    </location>
</feature>
<comment type="caution">
    <text evidence="2">The sequence shown here is derived from an EMBL/GenBank/DDBJ whole genome shotgun (WGS) entry which is preliminary data.</text>
</comment>
<feature type="compositionally biased region" description="Basic residues" evidence="1">
    <location>
        <begin position="352"/>
        <end position="366"/>
    </location>
</feature>
<evidence type="ECO:0000313" key="3">
    <source>
        <dbReference type="Proteomes" id="UP001189429"/>
    </source>
</evidence>
<feature type="compositionally biased region" description="Low complexity" evidence="1">
    <location>
        <begin position="223"/>
        <end position="239"/>
    </location>
</feature>
<name>A0ABN9U6V4_9DINO</name>
<evidence type="ECO:0000313" key="2">
    <source>
        <dbReference type="EMBL" id="CAK0854728.1"/>
    </source>
</evidence>
<feature type="region of interest" description="Disordered" evidence="1">
    <location>
        <begin position="258"/>
        <end position="335"/>
    </location>
</feature>
<gene>
    <name evidence="2" type="ORF">PCOR1329_LOCUS45695</name>
</gene>
<feature type="compositionally biased region" description="Basic and acidic residues" evidence="1">
    <location>
        <begin position="284"/>
        <end position="297"/>
    </location>
</feature>
<sequence length="616" mass="67599">SRFVSNLASAPSSWLPQAPPYHPPYLLCIARQPSGDDLPRRTGLRRLCGRLLRSAICSCQGQRDSRRHPFPVVHVQWHSHGRIRGCHHRWPAPHGRRLAHCPRRRVLGSVQLPGAPMREASRIGPRLLIVPLRESHGDLLHRALRAGWHAQDGGQHGRVRRWLPDDPHLLRHHALDRGGHPWQKGRGEGARERREGAGPVPRLAGTEVRQRGPGPEGSGAPGAGPSPFSCPTFSPTSPSARRARTACRWAASRCTARRTWSCRSGRRRSSRAPTRSRTRSARPPRRDAPAARAQERERRRRADPHVGGGGALVREVPRVDDAAPEGPADDHEEPVQRGLAEVAVPPAARRHLPGHLRRRPLRHPGRARGPARPEVPRSARHRCGVPAVRGDLGRVERHLPRLLHVCRLAGVGGAQLGDPACVLQRLHLDCGLCVPHAGGEAAWLLHLLHDRRRVFSCFCHRHRGTPLRVRFQGDPGHQVPAALRVRLRAAGHGRVPHRLLRQRGRVSGRRHRPARARSGPAGSPFTLGCLAALTLGSAALLVPPRCLVCPALGVRAASARRRVVPFALAPPTKQQKNKCCCVASLRPLLFRSSGSPALSCDPAPATTASRVRRVRG</sequence>
<accession>A0ABN9U6V4</accession>
<dbReference type="Proteomes" id="UP001189429">
    <property type="component" value="Unassembled WGS sequence"/>
</dbReference>
<keyword evidence="3" id="KW-1185">Reference proteome</keyword>
<evidence type="ECO:0000256" key="1">
    <source>
        <dbReference type="SAM" id="MobiDB-lite"/>
    </source>
</evidence>
<proteinExistence type="predicted"/>
<feature type="region of interest" description="Disordered" evidence="1">
    <location>
        <begin position="352"/>
        <end position="378"/>
    </location>
</feature>
<protein>
    <submittedName>
        <fullName evidence="2">Uncharacterized protein</fullName>
    </submittedName>
</protein>
<feature type="region of interest" description="Disordered" evidence="1">
    <location>
        <begin position="172"/>
        <end position="239"/>
    </location>
</feature>